<organism evidence="3 4">
    <name type="scientific">Agrococcus versicolor</name>
    <dbReference type="NCBI Taxonomy" id="501482"/>
    <lineage>
        <taxon>Bacteria</taxon>
        <taxon>Bacillati</taxon>
        <taxon>Actinomycetota</taxon>
        <taxon>Actinomycetes</taxon>
        <taxon>Micrococcales</taxon>
        <taxon>Microbacteriaceae</taxon>
        <taxon>Agrococcus</taxon>
    </lineage>
</organism>
<accession>A0ABP5MNF6</accession>
<comment type="caution">
    <text evidence="3">The sequence shown here is derived from an EMBL/GenBank/DDBJ whole genome shotgun (WGS) entry which is preliminary data.</text>
</comment>
<feature type="compositionally biased region" description="Low complexity" evidence="1">
    <location>
        <begin position="29"/>
        <end position="60"/>
    </location>
</feature>
<evidence type="ECO:0000313" key="3">
    <source>
        <dbReference type="EMBL" id="GAA2174599.1"/>
    </source>
</evidence>
<feature type="signal peptide" evidence="2">
    <location>
        <begin position="1"/>
        <end position="18"/>
    </location>
</feature>
<keyword evidence="4" id="KW-1185">Reference proteome</keyword>
<feature type="region of interest" description="Disordered" evidence="1">
    <location>
        <begin position="24"/>
        <end position="66"/>
    </location>
</feature>
<dbReference type="PROSITE" id="PS51257">
    <property type="entry name" value="PROKAR_LIPOPROTEIN"/>
    <property type="match status" value="1"/>
</dbReference>
<reference evidence="4" key="1">
    <citation type="journal article" date="2019" name="Int. J. Syst. Evol. Microbiol.">
        <title>The Global Catalogue of Microorganisms (GCM) 10K type strain sequencing project: providing services to taxonomists for standard genome sequencing and annotation.</title>
        <authorList>
            <consortium name="The Broad Institute Genomics Platform"/>
            <consortium name="The Broad Institute Genome Sequencing Center for Infectious Disease"/>
            <person name="Wu L."/>
            <person name="Ma J."/>
        </authorList>
    </citation>
    <scope>NUCLEOTIDE SEQUENCE [LARGE SCALE GENOMIC DNA]</scope>
    <source>
        <strain evidence="4">JCM 16026</strain>
    </source>
</reference>
<dbReference type="RefSeq" id="WP_344343386.1">
    <property type="nucleotide sequence ID" value="NZ_BAAAQT010000006.1"/>
</dbReference>
<name>A0ABP5MNF6_9MICO</name>
<dbReference type="EMBL" id="BAAAQT010000006">
    <property type="protein sequence ID" value="GAA2174599.1"/>
    <property type="molecule type" value="Genomic_DNA"/>
</dbReference>
<evidence type="ECO:0000256" key="2">
    <source>
        <dbReference type="SAM" id="SignalP"/>
    </source>
</evidence>
<evidence type="ECO:0008006" key="5">
    <source>
        <dbReference type="Google" id="ProtNLM"/>
    </source>
</evidence>
<evidence type="ECO:0000256" key="1">
    <source>
        <dbReference type="SAM" id="MobiDB-lite"/>
    </source>
</evidence>
<gene>
    <name evidence="3" type="ORF">GCM10009846_21160</name>
</gene>
<dbReference type="Proteomes" id="UP001501599">
    <property type="component" value="Unassembled WGS sequence"/>
</dbReference>
<sequence length="214" mass="20915">MRHPLLVPLALVAAAVLAGCADDGDGADDPQASTSPAPSSTTGPVGPDASAAPLAPDAGGVPSPIAQDDLPGCEAVDAVLLAALPAGALGDAAGQSFDDPSVEVERSCGYRAGDALVQVTLSAIPFTDAEMAALSQGPTVRASASADAAGLVVITSDEMGEDAEWLNGSVLAFDGSLSVSITARDSSGERTDVPEALAIGSATDAAVQVHELVG</sequence>
<feature type="chain" id="PRO_5045392079" description="DUF3558 domain-containing protein" evidence="2">
    <location>
        <begin position="19"/>
        <end position="214"/>
    </location>
</feature>
<proteinExistence type="predicted"/>
<keyword evidence="2" id="KW-0732">Signal</keyword>
<protein>
    <recommendedName>
        <fullName evidence="5">DUF3558 domain-containing protein</fullName>
    </recommendedName>
</protein>
<evidence type="ECO:0000313" key="4">
    <source>
        <dbReference type="Proteomes" id="UP001501599"/>
    </source>
</evidence>